<evidence type="ECO:0000256" key="4">
    <source>
        <dbReference type="RuleBase" id="RU000363"/>
    </source>
</evidence>
<keyword evidence="2" id="KW-0521">NADP</keyword>
<dbReference type="Proteomes" id="UP000298030">
    <property type="component" value="Unassembled WGS sequence"/>
</dbReference>
<dbReference type="Gene3D" id="3.40.50.720">
    <property type="entry name" value="NAD(P)-binding Rossmann-like Domain"/>
    <property type="match status" value="1"/>
</dbReference>
<dbReference type="PANTHER" id="PTHR43490">
    <property type="entry name" value="(+)-NEOMENTHOL DEHYDROGENASE"/>
    <property type="match status" value="1"/>
</dbReference>
<dbReference type="PRINTS" id="PR00080">
    <property type="entry name" value="SDRFAMILY"/>
</dbReference>
<reference evidence="5 6" key="1">
    <citation type="journal article" date="2019" name="Nat. Ecol. Evol.">
        <title>Megaphylogeny resolves global patterns of mushroom evolution.</title>
        <authorList>
            <person name="Varga T."/>
            <person name="Krizsan K."/>
            <person name="Foldi C."/>
            <person name="Dima B."/>
            <person name="Sanchez-Garcia M."/>
            <person name="Sanchez-Ramirez S."/>
            <person name="Szollosi G.J."/>
            <person name="Szarkandi J.G."/>
            <person name="Papp V."/>
            <person name="Albert L."/>
            <person name="Andreopoulos W."/>
            <person name="Angelini C."/>
            <person name="Antonin V."/>
            <person name="Barry K.W."/>
            <person name="Bougher N.L."/>
            <person name="Buchanan P."/>
            <person name="Buyck B."/>
            <person name="Bense V."/>
            <person name="Catcheside P."/>
            <person name="Chovatia M."/>
            <person name="Cooper J."/>
            <person name="Damon W."/>
            <person name="Desjardin D."/>
            <person name="Finy P."/>
            <person name="Geml J."/>
            <person name="Haridas S."/>
            <person name="Hughes K."/>
            <person name="Justo A."/>
            <person name="Karasinski D."/>
            <person name="Kautmanova I."/>
            <person name="Kiss B."/>
            <person name="Kocsube S."/>
            <person name="Kotiranta H."/>
            <person name="LaButti K.M."/>
            <person name="Lechner B.E."/>
            <person name="Liimatainen K."/>
            <person name="Lipzen A."/>
            <person name="Lukacs Z."/>
            <person name="Mihaltcheva S."/>
            <person name="Morgado L.N."/>
            <person name="Niskanen T."/>
            <person name="Noordeloos M.E."/>
            <person name="Ohm R.A."/>
            <person name="Ortiz-Santana B."/>
            <person name="Ovrebo C."/>
            <person name="Racz N."/>
            <person name="Riley R."/>
            <person name="Savchenko A."/>
            <person name="Shiryaev A."/>
            <person name="Soop K."/>
            <person name="Spirin V."/>
            <person name="Szebenyi C."/>
            <person name="Tomsovsky M."/>
            <person name="Tulloss R.E."/>
            <person name="Uehling J."/>
            <person name="Grigoriev I.V."/>
            <person name="Vagvolgyi C."/>
            <person name="Papp T."/>
            <person name="Martin F.M."/>
            <person name="Miettinen O."/>
            <person name="Hibbett D.S."/>
            <person name="Nagy L.G."/>
        </authorList>
    </citation>
    <scope>NUCLEOTIDE SEQUENCE [LARGE SCALE GENOMIC DNA]</scope>
    <source>
        <strain evidence="5 6">FP101781</strain>
    </source>
</reference>
<dbReference type="EMBL" id="QPFP01000003">
    <property type="protein sequence ID" value="TEB38061.1"/>
    <property type="molecule type" value="Genomic_DNA"/>
</dbReference>
<organism evidence="5 6">
    <name type="scientific">Coprinellus micaceus</name>
    <name type="common">Glistening ink-cap mushroom</name>
    <name type="synonym">Coprinus micaceus</name>
    <dbReference type="NCBI Taxonomy" id="71717"/>
    <lineage>
        <taxon>Eukaryota</taxon>
        <taxon>Fungi</taxon>
        <taxon>Dikarya</taxon>
        <taxon>Basidiomycota</taxon>
        <taxon>Agaricomycotina</taxon>
        <taxon>Agaricomycetes</taxon>
        <taxon>Agaricomycetidae</taxon>
        <taxon>Agaricales</taxon>
        <taxon>Agaricineae</taxon>
        <taxon>Psathyrellaceae</taxon>
        <taxon>Coprinellus</taxon>
    </lineage>
</organism>
<name>A0A4Y7TVQ1_COPMI</name>
<dbReference type="GO" id="GO:0016491">
    <property type="term" value="F:oxidoreductase activity"/>
    <property type="evidence" value="ECO:0007669"/>
    <property type="project" value="UniProtKB-KW"/>
</dbReference>
<dbReference type="PANTHER" id="PTHR43490:SF99">
    <property type="entry name" value="SHORT-CHAIN DEHYDROGENASE_REDUCTASE"/>
    <property type="match status" value="1"/>
</dbReference>
<evidence type="ECO:0000256" key="3">
    <source>
        <dbReference type="ARBA" id="ARBA00023002"/>
    </source>
</evidence>
<proteinExistence type="inferred from homology"/>
<dbReference type="OrthoDB" id="1933717at2759"/>
<dbReference type="SUPFAM" id="SSF51735">
    <property type="entry name" value="NAD(P)-binding Rossmann-fold domains"/>
    <property type="match status" value="1"/>
</dbReference>
<comment type="caution">
    <text evidence="5">The sequence shown here is derived from an EMBL/GenBank/DDBJ whole genome shotgun (WGS) entry which is preliminary data.</text>
</comment>
<dbReference type="PRINTS" id="PR00081">
    <property type="entry name" value="GDHRDH"/>
</dbReference>
<protein>
    <submittedName>
        <fullName evidence="5">NAD(P)-binding protein</fullName>
    </submittedName>
</protein>
<evidence type="ECO:0000256" key="2">
    <source>
        <dbReference type="ARBA" id="ARBA00022857"/>
    </source>
</evidence>
<keyword evidence="6" id="KW-1185">Reference proteome</keyword>
<keyword evidence="3" id="KW-0560">Oxidoreductase</keyword>
<dbReference type="AlphaFoldDB" id="A0A4Y7TVQ1"/>
<comment type="similarity">
    <text evidence="1 4">Belongs to the short-chain dehydrogenases/reductases (SDR) family.</text>
</comment>
<accession>A0A4Y7TVQ1</accession>
<dbReference type="STRING" id="71717.A0A4Y7TVQ1"/>
<dbReference type="Pfam" id="PF00106">
    <property type="entry name" value="adh_short"/>
    <property type="match status" value="1"/>
</dbReference>
<evidence type="ECO:0000256" key="1">
    <source>
        <dbReference type="ARBA" id="ARBA00006484"/>
    </source>
</evidence>
<evidence type="ECO:0000313" key="5">
    <source>
        <dbReference type="EMBL" id="TEB38061.1"/>
    </source>
</evidence>
<gene>
    <name evidence="5" type="ORF">FA13DRAFT_1705100</name>
</gene>
<sequence>MSKVVLITGANQGIGYELVKLLAANPEVQKVYLGARNPKSGQEALNAIKGEGFNNVQFIKIDVTDPTSITAAKSEIEANDGKLDVLVNNAGIGEFSSDQNALTVDVATVRRTVETNLFGLIQVCTTFVPLIRKSPQAAILNVTTDMASNHLQAGRPILHLVAYNTSKAAANSYTIALANELKKDGVKVNAVTPGFTSTNLNNHGVGGKTPKQGAETLVKWALLDKDGPTGQFFDEHGKEFPW</sequence>
<dbReference type="InterPro" id="IPR036291">
    <property type="entry name" value="NAD(P)-bd_dom_sf"/>
</dbReference>
<dbReference type="InterPro" id="IPR002347">
    <property type="entry name" value="SDR_fam"/>
</dbReference>
<evidence type="ECO:0000313" key="6">
    <source>
        <dbReference type="Proteomes" id="UP000298030"/>
    </source>
</evidence>